<feature type="modified residue" description="Phosphothreonine; by autocatalysis" evidence="9">
    <location>
        <position position="174"/>
    </location>
</feature>
<comment type="function">
    <text evidence="1 9">Acts as a chaperone.</text>
</comment>
<name>A0A6L5Y233_9FIRM</name>
<dbReference type="GO" id="GO:0005524">
    <property type="term" value="F:ATP binding"/>
    <property type="evidence" value="ECO:0007669"/>
    <property type="project" value="UniProtKB-UniRule"/>
</dbReference>
<dbReference type="PANTHER" id="PTHR19375">
    <property type="entry name" value="HEAT SHOCK PROTEIN 70KDA"/>
    <property type="match status" value="1"/>
</dbReference>
<dbReference type="SUPFAM" id="SSF53067">
    <property type="entry name" value="Actin-like ATPase domain"/>
    <property type="match status" value="2"/>
</dbReference>
<dbReference type="AlphaFoldDB" id="A0A6L5Y233"/>
<dbReference type="SUPFAM" id="SSF100920">
    <property type="entry name" value="Heat shock protein 70kD (HSP70), peptide-binding domain"/>
    <property type="match status" value="1"/>
</dbReference>
<keyword evidence="4 9" id="KW-0597">Phosphoprotein</keyword>
<dbReference type="Gene3D" id="3.30.30.30">
    <property type="match status" value="1"/>
</dbReference>
<keyword evidence="6 9" id="KW-0067">ATP-binding</keyword>
<dbReference type="NCBIfam" id="NF001413">
    <property type="entry name" value="PRK00290.1"/>
    <property type="match status" value="1"/>
</dbReference>
<evidence type="ECO:0000256" key="8">
    <source>
        <dbReference type="ARBA" id="ARBA00023186"/>
    </source>
</evidence>
<evidence type="ECO:0000256" key="5">
    <source>
        <dbReference type="ARBA" id="ARBA00022741"/>
    </source>
</evidence>
<evidence type="ECO:0000256" key="11">
    <source>
        <dbReference type="SAM" id="Coils"/>
    </source>
</evidence>
<dbReference type="PROSITE" id="PS01036">
    <property type="entry name" value="HSP70_3"/>
    <property type="match status" value="1"/>
</dbReference>
<dbReference type="PRINTS" id="PR00301">
    <property type="entry name" value="HEATSHOCK70"/>
</dbReference>
<dbReference type="GO" id="GO:0140662">
    <property type="term" value="F:ATP-dependent protein folding chaperone"/>
    <property type="evidence" value="ECO:0007669"/>
    <property type="project" value="InterPro"/>
</dbReference>
<evidence type="ECO:0000256" key="9">
    <source>
        <dbReference type="HAMAP-Rule" id="MF_00332"/>
    </source>
</evidence>
<dbReference type="InterPro" id="IPR018181">
    <property type="entry name" value="Heat_shock_70_CS"/>
</dbReference>
<dbReference type="PROSITE" id="PS00329">
    <property type="entry name" value="HSP70_2"/>
    <property type="match status" value="1"/>
</dbReference>
<evidence type="ECO:0000256" key="10">
    <source>
        <dbReference type="RuleBase" id="RU003322"/>
    </source>
</evidence>
<evidence type="ECO:0000256" key="12">
    <source>
        <dbReference type="SAM" id="MobiDB-lite"/>
    </source>
</evidence>
<evidence type="ECO:0000256" key="3">
    <source>
        <dbReference type="ARBA" id="ARBA00014415"/>
    </source>
</evidence>
<sequence>MGKIIGIDLGTTNSCVAVMEGGQPVVIANTEGARTTPSVVAFTKTGERLVGEPAKRQAVTNADKTIASIKRHMGTDYKVTIDDKKYTPQEISAMTLQKLKADAESYLGEKVSEAVITVPAYFNDAQRQATKDAGKIAGLEVKRIINEPTAAALAYGLDNEKEQKIMVYDLGGGTFDVSIIEIGDGVIEVLATSGDNKLGGDDFDEKITQYMIEEFKKAEGVDLSTDKMALQRLKEAAEKAKKELSSATTTNINLPFITATQEGPKHFDMNLTRAKFDELTHDLVERTTIPVQNALRDAGITASDLGQVLLVGGSTRIPAVQDKVKQLTGKEPSKNLNPDECVALGASIQGGKLAGDAGAGDILLLDVTPLSLSIETMGGVATRLIERNTTIPTKKSQIFSTAADNQTAVDINVVQGERQFARDNKSLGQFRLDGIPPARRGVPQIEVTFDIDANGIVNVSAKDLGTGKEQHITITAGSNMSDSDIEKAVKEAAEFEAQDKKRKEAIDARNDADAMVFQTEKALQEVGDKIDANEKAGVEAELNHLKELIEKTNPESMSDSEVEEIKAAKEKLMTSAQALFQKVYEQAQGAAGQGAGPDMSNMGGQGTSNDTYDGDVVDGDYREV</sequence>
<evidence type="ECO:0000313" key="14">
    <source>
        <dbReference type="Proteomes" id="UP000482209"/>
    </source>
</evidence>
<dbReference type="InterPro" id="IPR013126">
    <property type="entry name" value="Hsp_70_fam"/>
</dbReference>
<dbReference type="GO" id="GO:0051082">
    <property type="term" value="F:unfolded protein binding"/>
    <property type="evidence" value="ECO:0007669"/>
    <property type="project" value="InterPro"/>
</dbReference>
<keyword evidence="7 9" id="KW-0346">Stress response</keyword>
<feature type="region of interest" description="Disordered" evidence="12">
    <location>
        <begin position="587"/>
        <end position="624"/>
    </location>
</feature>
<evidence type="ECO:0000256" key="7">
    <source>
        <dbReference type="ARBA" id="ARBA00023016"/>
    </source>
</evidence>
<comment type="similarity">
    <text evidence="2 9 10">Belongs to the heat shock protein 70 family.</text>
</comment>
<dbReference type="SUPFAM" id="SSF100934">
    <property type="entry name" value="Heat shock protein 70kD (HSP70), C-terminal subdomain"/>
    <property type="match status" value="1"/>
</dbReference>
<dbReference type="FunFam" id="3.90.640.10:FF:000003">
    <property type="entry name" value="Molecular chaperone DnaK"/>
    <property type="match status" value="1"/>
</dbReference>
<dbReference type="Gene3D" id="3.30.420.40">
    <property type="match status" value="3"/>
</dbReference>
<dbReference type="InterPro" id="IPR043129">
    <property type="entry name" value="ATPase_NBD"/>
</dbReference>
<evidence type="ECO:0000256" key="2">
    <source>
        <dbReference type="ARBA" id="ARBA00007381"/>
    </source>
</evidence>
<comment type="induction">
    <text evidence="9">By stress conditions e.g. heat shock.</text>
</comment>
<evidence type="ECO:0000256" key="1">
    <source>
        <dbReference type="ARBA" id="ARBA00002290"/>
    </source>
</evidence>
<evidence type="ECO:0000256" key="4">
    <source>
        <dbReference type="ARBA" id="ARBA00022553"/>
    </source>
</evidence>
<evidence type="ECO:0000313" key="13">
    <source>
        <dbReference type="EMBL" id="MSS64418.1"/>
    </source>
</evidence>
<dbReference type="HAMAP" id="MF_00332">
    <property type="entry name" value="DnaK"/>
    <property type="match status" value="1"/>
</dbReference>
<dbReference type="Gene3D" id="2.60.34.10">
    <property type="entry name" value="Substrate Binding Domain Of DNAk, Chain A, domain 1"/>
    <property type="match status" value="1"/>
</dbReference>
<dbReference type="FunFam" id="1.20.1270.10:FF:000001">
    <property type="entry name" value="Molecular chaperone DnaK"/>
    <property type="match status" value="1"/>
</dbReference>
<feature type="coiled-coil region" evidence="11">
    <location>
        <begin position="223"/>
        <end position="250"/>
    </location>
</feature>
<evidence type="ECO:0000256" key="6">
    <source>
        <dbReference type="ARBA" id="ARBA00022840"/>
    </source>
</evidence>
<dbReference type="FunFam" id="2.60.34.10:FF:000014">
    <property type="entry name" value="Chaperone protein DnaK HSP70"/>
    <property type="match status" value="1"/>
</dbReference>
<organism evidence="13 14">
    <name type="scientific">Velocimicrobium porci</name>
    <dbReference type="NCBI Taxonomy" id="2606634"/>
    <lineage>
        <taxon>Bacteria</taxon>
        <taxon>Bacillati</taxon>
        <taxon>Bacillota</taxon>
        <taxon>Clostridia</taxon>
        <taxon>Lachnospirales</taxon>
        <taxon>Lachnospiraceae</taxon>
        <taxon>Velocimicrobium</taxon>
    </lineage>
</organism>
<keyword evidence="11" id="KW-0175">Coiled coil</keyword>
<dbReference type="RefSeq" id="WP_154519810.1">
    <property type="nucleotide sequence ID" value="NZ_VUMT01000018.1"/>
</dbReference>
<dbReference type="Gene3D" id="1.20.1270.10">
    <property type="match status" value="1"/>
</dbReference>
<keyword evidence="5 9" id="KW-0547">Nucleotide-binding</keyword>
<dbReference type="InterPro" id="IPR029047">
    <property type="entry name" value="HSP70_peptide-bd_sf"/>
</dbReference>
<dbReference type="Proteomes" id="UP000482209">
    <property type="component" value="Unassembled WGS sequence"/>
</dbReference>
<dbReference type="Gene3D" id="3.90.640.10">
    <property type="entry name" value="Actin, Chain A, domain 4"/>
    <property type="match status" value="1"/>
</dbReference>
<gene>
    <name evidence="9 13" type="primary">dnaK</name>
    <name evidence="13" type="ORF">FYJ58_11105</name>
</gene>
<accession>A0A6L5Y233</accession>
<dbReference type="EMBL" id="VUMT01000018">
    <property type="protein sequence ID" value="MSS64418.1"/>
    <property type="molecule type" value="Genomic_DNA"/>
</dbReference>
<proteinExistence type="evidence at transcript level"/>
<dbReference type="PROSITE" id="PS00297">
    <property type="entry name" value="HSP70_1"/>
    <property type="match status" value="1"/>
</dbReference>
<dbReference type="FunFam" id="3.30.420.40:FF:000071">
    <property type="entry name" value="Molecular chaperone DnaK"/>
    <property type="match status" value="1"/>
</dbReference>
<keyword evidence="14" id="KW-1185">Reference proteome</keyword>
<dbReference type="InterPro" id="IPR012725">
    <property type="entry name" value="Chaperone_DnaK"/>
</dbReference>
<dbReference type="Pfam" id="PF00012">
    <property type="entry name" value="HSP70"/>
    <property type="match status" value="1"/>
</dbReference>
<dbReference type="InterPro" id="IPR029048">
    <property type="entry name" value="HSP70_C_sf"/>
</dbReference>
<reference evidence="13 14" key="1">
    <citation type="submission" date="2019-08" db="EMBL/GenBank/DDBJ databases">
        <title>In-depth cultivation of the pig gut microbiome towards novel bacterial diversity and tailored functional studies.</title>
        <authorList>
            <person name="Wylensek D."/>
            <person name="Hitch T.C.A."/>
            <person name="Clavel T."/>
        </authorList>
    </citation>
    <scope>NUCLEOTIDE SEQUENCE [LARGE SCALE GENOMIC DNA]</scope>
    <source>
        <strain evidence="13 14">WCA-693-APC-MOT-I</strain>
    </source>
</reference>
<protein>
    <recommendedName>
        <fullName evidence="3 9">Chaperone protein DnaK</fullName>
    </recommendedName>
    <alternativeName>
        <fullName evidence="9">HSP70</fullName>
    </alternativeName>
    <alternativeName>
        <fullName evidence="9">Heat shock 70 kDa protein</fullName>
    </alternativeName>
    <alternativeName>
        <fullName evidence="9">Heat shock protein 70</fullName>
    </alternativeName>
</protein>
<dbReference type="NCBIfam" id="TIGR02350">
    <property type="entry name" value="prok_dnaK"/>
    <property type="match status" value="1"/>
</dbReference>
<keyword evidence="8 9" id="KW-0143">Chaperone</keyword>
<dbReference type="CDD" id="cd10234">
    <property type="entry name" value="ASKHA_NBD_HSP70_DnaK-like"/>
    <property type="match status" value="1"/>
</dbReference>
<comment type="caution">
    <text evidence="13">The sequence shown here is derived from an EMBL/GenBank/DDBJ whole genome shotgun (WGS) entry which is preliminary data.</text>
</comment>